<organism evidence="3 4">
    <name type="scientific">Chryseolinea serpens</name>
    <dbReference type="NCBI Taxonomy" id="947013"/>
    <lineage>
        <taxon>Bacteria</taxon>
        <taxon>Pseudomonadati</taxon>
        <taxon>Bacteroidota</taxon>
        <taxon>Cytophagia</taxon>
        <taxon>Cytophagales</taxon>
        <taxon>Fulvivirgaceae</taxon>
        <taxon>Chryseolinea</taxon>
    </lineage>
</organism>
<feature type="signal peptide" evidence="1">
    <location>
        <begin position="1"/>
        <end position="28"/>
    </location>
</feature>
<dbReference type="STRING" id="947013.SAMN04488109_1113"/>
<gene>
    <name evidence="3" type="ORF">SAMN04488109_1113</name>
</gene>
<sequence>MYNLQNVTRMKTSLLLFVALVLSATAFAQAPSFVDKNIGDAYQEYVKVKDALIASKSADAKTAATSLQKKLAGVASAKSAAAEASKVSTAATLDAQRLAFSSLSNEMAKLVKGAKLSSGTLYVDYCPMANNNAGAFWLSNDKAIKNPYFGDKMLTCGMVKETLQ</sequence>
<proteinExistence type="predicted"/>
<name>A0A1M5LB25_9BACT</name>
<evidence type="ECO:0000313" key="4">
    <source>
        <dbReference type="Proteomes" id="UP000184212"/>
    </source>
</evidence>
<feature type="chain" id="PRO_5012838675" description="DUF3347 domain-containing protein" evidence="1">
    <location>
        <begin position="29"/>
        <end position="164"/>
    </location>
</feature>
<dbReference type="EMBL" id="FQWQ01000001">
    <property type="protein sequence ID" value="SHG62135.1"/>
    <property type="molecule type" value="Genomic_DNA"/>
</dbReference>
<dbReference type="OrthoDB" id="5513217at2"/>
<feature type="domain" description="DUF3347" evidence="2">
    <location>
        <begin position="42"/>
        <end position="118"/>
    </location>
</feature>
<dbReference type="Proteomes" id="UP000184212">
    <property type="component" value="Unassembled WGS sequence"/>
</dbReference>
<keyword evidence="4" id="KW-1185">Reference proteome</keyword>
<protein>
    <recommendedName>
        <fullName evidence="2">DUF3347 domain-containing protein</fullName>
    </recommendedName>
</protein>
<evidence type="ECO:0000256" key="1">
    <source>
        <dbReference type="SAM" id="SignalP"/>
    </source>
</evidence>
<keyword evidence="1" id="KW-0732">Signal</keyword>
<dbReference type="InterPro" id="IPR021782">
    <property type="entry name" value="DUF3347"/>
</dbReference>
<evidence type="ECO:0000259" key="2">
    <source>
        <dbReference type="Pfam" id="PF11827"/>
    </source>
</evidence>
<evidence type="ECO:0000313" key="3">
    <source>
        <dbReference type="EMBL" id="SHG62135.1"/>
    </source>
</evidence>
<accession>A0A1M5LB25</accession>
<dbReference type="Pfam" id="PF11827">
    <property type="entry name" value="DUF3347"/>
    <property type="match status" value="1"/>
</dbReference>
<reference evidence="3 4" key="1">
    <citation type="submission" date="2016-11" db="EMBL/GenBank/DDBJ databases">
        <authorList>
            <person name="Jaros S."/>
            <person name="Januszkiewicz K."/>
            <person name="Wedrychowicz H."/>
        </authorList>
    </citation>
    <scope>NUCLEOTIDE SEQUENCE [LARGE SCALE GENOMIC DNA]</scope>
    <source>
        <strain evidence="3 4">DSM 24574</strain>
    </source>
</reference>
<dbReference type="AlphaFoldDB" id="A0A1M5LB25"/>